<protein>
    <submittedName>
        <fullName evidence="2">Uncharacterized protein</fullName>
    </submittedName>
</protein>
<proteinExistence type="predicted"/>
<reference evidence="2 3" key="1">
    <citation type="journal article" date="2024" name="Ann. Entomol. Soc. Am.">
        <title>Genomic analyses of the southern and eastern yellowjacket wasps (Hymenoptera: Vespidae) reveal evolutionary signatures of social life.</title>
        <authorList>
            <person name="Catto M.A."/>
            <person name="Caine P.B."/>
            <person name="Orr S.E."/>
            <person name="Hunt B.G."/>
            <person name="Goodisman M.A.D."/>
        </authorList>
    </citation>
    <scope>NUCLEOTIDE SEQUENCE [LARGE SCALE GENOMIC DNA]</scope>
    <source>
        <strain evidence="2">233</strain>
        <tissue evidence="2">Head and thorax</tissue>
    </source>
</reference>
<feature type="region of interest" description="Disordered" evidence="1">
    <location>
        <begin position="1"/>
        <end position="21"/>
    </location>
</feature>
<name>A0ABD2A2K3_VESSQ</name>
<dbReference type="AlphaFoldDB" id="A0ABD2A2K3"/>
<gene>
    <name evidence="2" type="ORF">V1478_016042</name>
</gene>
<evidence type="ECO:0000256" key="1">
    <source>
        <dbReference type="SAM" id="MobiDB-lite"/>
    </source>
</evidence>
<comment type="caution">
    <text evidence="2">The sequence shown here is derived from an EMBL/GenBank/DDBJ whole genome shotgun (WGS) entry which is preliminary data.</text>
</comment>
<organism evidence="2 3">
    <name type="scientific">Vespula squamosa</name>
    <name type="common">Southern yellow jacket</name>
    <name type="synonym">Wasp</name>
    <dbReference type="NCBI Taxonomy" id="30214"/>
    <lineage>
        <taxon>Eukaryota</taxon>
        <taxon>Metazoa</taxon>
        <taxon>Ecdysozoa</taxon>
        <taxon>Arthropoda</taxon>
        <taxon>Hexapoda</taxon>
        <taxon>Insecta</taxon>
        <taxon>Pterygota</taxon>
        <taxon>Neoptera</taxon>
        <taxon>Endopterygota</taxon>
        <taxon>Hymenoptera</taxon>
        <taxon>Apocrita</taxon>
        <taxon>Aculeata</taxon>
        <taxon>Vespoidea</taxon>
        <taxon>Vespidae</taxon>
        <taxon>Vespinae</taxon>
        <taxon>Vespula</taxon>
    </lineage>
</organism>
<dbReference type="EMBL" id="JAUDFV010000156">
    <property type="protein sequence ID" value="KAL2714857.1"/>
    <property type="molecule type" value="Genomic_DNA"/>
</dbReference>
<dbReference type="Proteomes" id="UP001607302">
    <property type="component" value="Unassembled WGS sequence"/>
</dbReference>
<keyword evidence="3" id="KW-1185">Reference proteome</keyword>
<sequence>MEEKRQRFGDDTGYEKPRSRVINDPDVGSAIGCSVVAAVSSVLSATLGSNLENFRQRAWTASQRIGIVFGRWLETVTRENKRENYVENYGIFDQSRYSPSQDER</sequence>
<evidence type="ECO:0000313" key="2">
    <source>
        <dbReference type="EMBL" id="KAL2714857.1"/>
    </source>
</evidence>
<accession>A0ABD2A2K3</accession>
<evidence type="ECO:0000313" key="3">
    <source>
        <dbReference type="Proteomes" id="UP001607302"/>
    </source>
</evidence>